<dbReference type="Proteomes" id="UP000657177">
    <property type="component" value="Unassembled WGS sequence"/>
</dbReference>
<proteinExistence type="predicted"/>
<comment type="caution">
    <text evidence="1">The sequence shown here is derived from an EMBL/GenBank/DDBJ whole genome shotgun (WGS) entry which is preliminary data.</text>
</comment>
<name>A0A8J6I054_9FIRM</name>
<sequence length="64" mass="7702">MSRSRYKHRHYQYALDLVPSTITHLNARVKLNEFDELWVKTFFADLNRSKKDPFWVTIANGDFI</sequence>
<dbReference type="EMBL" id="JAAKDE010000013">
    <property type="protein sequence ID" value="MBA2133285.1"/>
    <property type="molecule type" value="Genomic_DNA"/>
</dbReference>
<evidence type="ECO:0000313" key="1">
    <source>
        <dbReference type="EMBL" id="MBA2133285.1"/>
    </source>
</evidence>
<dbReference type="AlphaFoldDB" id="A0A8J6I054"/>
<evidence type="ECO:0000313" key="2">
    <source>
        <dbReference type="Proteomes" id="UP000657177"/>
    </source>
</evidence>
<organism evidence="1 2">
    <name type="scientific">Capillibacterium thermochitinicola</name>
    <dbReference type="NCBI Taxonomy" id="2699427"/>
    <lineage>
        <taxon>Bacteria</taxon>
        <taxon>Bacillati</taxon>
        <taxon>Bacillota</taxon>
        <taxon>Capillibacterium</taxon>
    </lineage>
</organism>
<keyword evidence="2" id="KW-1185">Reference proteome</keyword>
<accession>A0A8J6I054</accession>
<reference evidence="1" key="1">
    <citation type="submission" date="2020-06" db="EMBL/GenBank/DDBJ databases">
        <title>Novel chitinolytic bacterium.</title>
        <authorList>
            <person name="Ungkulpasvich U."/>
            <person name="Kosugi A."/>
            <person name="Uke A."/>
        </authorList>
    </citation>
    <scope>NUCLEOTIDE SEQUENCE</scope>
    <source>
        <strain evidence="1">UUS1-1</strain>
    </source>
</reference>
<dbReference type="RefSeq" id="WP_181339736.1">
    <property type="nucleotide sequence ID" value="NZ_JAAKDE010000013.1"/>
</dbReference>
<gene>
    <name evidence="1" type="ORF">G5B42_06985</name>
</gene>
<protein>
    <submittedName>
        <fullName evidence="1">Uncharacterized protein</fullName>
    </submittedName>
</protein>